<gene>
    <name evidence="2" type="ORF">FJZ47_07220</name>
</gene>
<dbReference type="Pfam" id="PF22691">
    <property type="entry name" value="Thiolase_C_1"/>
    <property type="match status" value="1"/>
</dbReference>
<dbReference type="PANTHER" id="PTHR42870:SF1">
    <property type="entry name" value="NON-SPECIFIC LIPID-TRANSFER PROTEIN-LIKE 2"/>
    <property type="match status" value="1"/>
</dbReference>
<dbReference type="Proteomes" id="UP000712673">
    <property type="component" value="Unassembled WGS sequence"/>
</dbReference>
<organism evidence="2 3">
    <name type="scientific">Tectimicrobiota bacterium</name>
    <dbReference type="NCBI Taxonomy" id="2528274"/>
    <lineage>
        <taxon>Bacteria</taxon>
        <taxon>Pseudomonadati</taxon>
        <taxon>Nitrospinota/Tectimicrobiota group</taxon>
        <taxon>Candidatus Tectimicrobiota</taxon>
    </lineage>
</organism>
<dbReference type="InterPro" id="IPR002155">
    <property type="entry name" value="Thiolase"/>
</dbReference>
<dbReference type="SUPFAM" id="SSF53901">
    <property type="entry name" value="Thiolase-like"/>
    <property type="match status" value="1"/>
</dbReference>
<accession>A0A938B227</accession>
<dbReference type="InterPro" id="IPR055140">
    <property type="entry name" value="Thiolase_C_2"/>
</dbReference>
<comment type="caution">
    <text evidence="2">The sequence shown here is derived from an EMBL/GenBank/DDBJ whole genome shotgun (WGS) entry which is preliminary data.</text>
</comment>
<sequence>MWENRCKVAVSGVGFSTITRSAEMPLAAYALQAVKAAVADAGLDMADIDGLATYAELPATGHTIVDGISIVSVNCMMAMLKLPNLSWHVQVDTVNIGGAVQQAVNALLAGVCTYAVVWRAMHNPRGTYQNLPGTYAQGPAQFTAPYGFGGPGQGMAVAYTRWLERHNQKREKMATLAVTQRQYANKNPHAYFYKTPLTREDYLNSRMVAYPFCLYDCDIPVQGAVALVLTTAERARDLKPRPAYIAGYGQRLAFEVAGRIGSLSSYMAGGSSSSRLTWERSGFTPQDVDVAQIYDGFSASVIYGLESYGFCKEGEALDFIQDGRIEPDGALPLNTFGGSLSTGRIHGLWHIIEGALQASGRAEDRQIKDVNVSFVGASAPIVQGTTFIFVREPY</sequence>
<evidence type="ECO:0000259" key="1">
    <source>
        <dbReference type="Pfam" id="PF22691"/>
    </source>
</evidence>
<dbReference type="AlphaFoldDB" id="A0A938B227"/>
<feature type="domain" description="Thiolase C-terminal" evidence="1">
    <location>
        <begin position="271"/>
        <end position="382"/>
    </location>
</feature>
<dbReference type="PIRSF" id="PIRSF000429">
    <property type="entry name" value="Ac-CoA_Ac_transf"/>
    <property type="match status" value="1"/>
</dbReference>
<evidence type="ECO:0000313" key="2">
    <source>
        <dbReference type="EMBL" id="MBM3223574.1"/>
    </source>
</evidence>
<name>A0A938B227_UNCTE</name>
<proteinExistence type="predicted"/>
<dbReference type="CDD" id="cd00829">
    <property type="entry name" value="SCP-x_thiolase"/>
    <property type="match status" value="1"/>
</dbReference>
<dbReference type="PANTHER" id="PTHR42870">
    <property type="entry name" value="ACETYL-COA C-ACETYLTRANSFERASE"/>
    <property type="match status" value="1"/>
</dbReference>
<dbReference type="GO" id="GO:0003988">
    <property type="term" value="F:acetyl-CoA C-acyltransferase activity"/>
    <property type="evidence" value="ECO:0007669"/>
    <property type="project" value="UniProtKB-ARBA"/>
</dbReference>
<dbReference type="InterPro" id="IPR016039">
    <property type="entry name" value="Thiolase-like"/>
</dbReference>
<evidence type="ECO:0000313" key="3">
    <source>
        <dbReference type="Proteomes" id="UP000712673"/>
    </source>
</evidence>
<reference evidence="2" key="1">
    <citation type="submission" date="2019-03" db="EMBL/GenBank/DDBJ databases">
        <title>Lake Tanganyika Metagenome-Assembled Genomes (MAGs).</title>
        <authorList>
            <person name="Tran P."/>
        </authorList>
    </citation>
    <scope>NUCLEOTIDE SEQUENCE</scope>
    <source>
        <strain evidence="2">K_DeepCast_65m_m2_066</strain>
    </source>
</reference>
<protein>
    <recommendedName>
        <fullName evidence="1">Thiolase C-terminal domain-containing protein</fullName>
    </recommendedName>
</protein>
<dbReference type="Gene3D" id="3.40.47.10">
    <property type="match status" value="1"/>
</dbReference>
<dbReference type="EMBL" id="VGLS01000164">
    <property type="protein sequence ID" value="MBM3223574.1"/>
    <property type="molecule type" value="Genomic_DNA"/>
</dbReference>